<feature type="compositionally biased region" description="Low complexity" evidence="1">
    <location>
        <begin position="349"/>
        <end position="359"/>
    </location>
</feature>
<organism evidence="3 4">
    <name type="scientific">Actinobaculum suis</name>
    <dbReference type="NCBI Taxonomy" id="1657"/>
    <lineage>
        <taxon>Bacteria</taxon>
        <taxon>Bacillati</taxon>
        <taxon>Actinomycetota</taxon>
        <taxon>Actinomycetes</taxon>
        <taxon>Actinomycetales</taxon>
        <taxon>Actinomycetaceae</taxon>
        <taxon>Actinobaculum</taxon>
    </lineage>
</organism>
<feature type="region of interest" description="Disordered" evidence="1">
    <location>
        <begin position="441"/>
        <end position="466"/>
    </location>
</feature>
<evidence type="ECO:0000313" key="3">
    <source>
        <dbReference type="EMBL" id="SDE01399.1"/>
    </source>
</evidence>
<name>A0A1G6ZFH1_9ACTO</name>
<dbReference type="SUPFAM" id="SSF51445">
    <property type="entry name" value="(Trans)glycosidases"/>
    <property type="match status" value="1"/>
</dbReference>
<dbReference type="AlphaFoldDB" id="A0A1G6ZFH1"/>
<dbReference type="Proteomes" id="UP001273799">
    <property type="component" value="Unassembled WGS sequence"/>
</dbReference>
<reference evidence="2" key="3">
    <citation type="submission" date="2023-10" db="EMBL/GenBank/DDBJ databases">
        <title>Whole Genome based description of the genera Actinobaculum and Actinotignum reveals a complex phylogenetic relationship within the species included in the genus Actinotignum.</title>
        <authorList>
            <person name="Jensen C.S."/>
            <person name="Dargis R."/>
            <person name="Kemp M."/>
            <person name="Christensen J.J."/>
        </authorList>
    </citation>
    <scope>NUCLEOTIDE SEQUENCE</scope>
    <source>
        <strain evidence="2">Actinobaculum_suis_CCUG19206T</strain>
    </source>
</reference>
<feature type="compositionally biased region" description="Low complexity" evidence="1">
    <location>
        <begin position="373"/>
        <end position="396"/>
    </location>
</feature>
<evidence type="ECO:0000313" key="4">
    <source>
        <dbReference type="Proteomes" id="UP000182744"/>
    </source>
</evidence>
<dbReference type="InterPro" id="IPR017853">
    <property type="entry name" value="GH"/>
</dbReference>
<reference evidence="4" key="2">
    <citation type="submission" date="2016-10" db="EMBL/GenBank/DDBJ databases">
        <authorList>
            <person name="Varghese N."/>
        </authorList>
    </citation>
    <scope>NUCLEOTIDE SEQUENCE [LARGE SCALE GENOMIC DNA]</scope>
    <source>
        <strain evidence="4">DSM 20639</strain>
    </source>
</reference>
<sequence>MRFGVNYTPRQGWFYSWLDFDRAQVQADFTALKEIGADHVRIFPLWTLLQPNRTYIRPQAIRDVVSVAEVADDLGLDIFVDVLQGHLSSYDFLPSWVLSWHERNIFTDPQVVAAQQNLITTLAGALADIPHARGLSLGNEIIQFAASRHPSPQALTSHQARTWLETLYRTAKAAWPHGIHTHSFDDDLWFAPDQPFTPEQATAIGDLTTVHSWIFGGVGPAYGADAPELAWFARYLCEVANAWAEIFDCAPEGRGLWLQELGAPLNYLHDDAAAATFLTKTIDSLLGAHGGGPTPHLQAITWWCSHDVDRHLADFPEVEYGLGLFNSAGELKPQGQAFQKAITQWGTRAGTASRAGATSPHPSASSGATSLHAGTTSSPASDTSSAQNAAAPSSAAGPPRNTLRINICPQRRDLLDPRHEFFATWVAHARAGDVRRIVLGTAPTPSPATPPVAKASFHPQQAETTA</sequence>
<proteinExistence type="predicted"/>
<feature type="region of interest" description="Disordered" evidence="1">
    <location>
        <begin position="349"/>
        <end position="403"/>
    </location>
</feature>
<feature type="compositionally biased region" description="Polar residues" evidence="1">
    <location>
        <begin position="360"/>
        <end position="369"/>
    </location>
</feature>
<keyword evidence="4" id="KW-1185">Reference proteome</keyword>
<dbReference type="EMBL" id="FNAU01000001">
    <property type="protein sequence ID" value="SDE01399.1"/>
    <property type="molecule type" value="Genomic_DNA"/>
</dbReference>
<dbReference type="RefSeq" id="WP_074660650.1">
    <property type="nucleotide sequence ID" value="NZ_FNAU01000001.1"/>
</dbReference>
<gene>
    <name evidence="2" type="ORF">R6G71_07715</name>
    <name evidence="3" type="ORF">SAMN05421878_101100</name>
</gene>
<evidence type="ECO:0000313" key="2">
    <source>
        <dbReference type="EMBL" id="MDY5153925.1"/>
    </source>
</evidence>
<dbReference type="Proteomes" id="UP000182744">
    <property type="component" value="Unassembled WGS sequence"/>
</dbReference>
<dbReference type="EMBL" id="JAWNFU010000004">
    <property type="protein sequence ID" value="MDY5153925.1"/>
    <property type="molecule type" value="Genomic_DNA"/>
</dbReference>
<accession>A0A1G6ZFH1</accession>
<protein>
    <recommendedName>
        <fullName evidence="5">Glycosyl hydrolase</fullName>
    </recommendedName>
</protein>
<reference evidence="3" key="1">
    <citation type="submission" date="2016-10" db="EMBL/GenBank/DDBJ databases">
        <authorList>
            <person name="de Groot N.N."/>
        </authorList>
    </citation>
    <scope>NUCLEOTIDE SEQUENCE [LARGE SCALE GENOMIC DNA]</scope>
    <source>
        <strain evidence="3">DSM 20639</strain>
    </source>
</reference>
<evidence type="ECO:0008006" key="5">
    <source>
        <dbReference type="Google" id="ProtNLM"/>
    </source>
</evidence>
<dbReference type="Gene3D" id="3.20.20.80">
    <property type="entry name" value="Glycosidases"/>
    <property type="match status" value="1"/>
</dbReference>
<evidence type="ECO:0000256" key="1">
    <source>
        <dbReference type="SAM" id="MobiDB-lite"/>
    </source>
</evidence>